<evidence type="ECO:0000256" key="9">
    <source>
        <dbReference type="PROSITE-ProRule" id="PRU01356"/>
    </source>
</evidence>
<keyword evidence="5" id="KW-0472">Membrane</keyword>
<keyword evidence="6 11" id="KW-0732">Signal</keyword>
<keyword evidence="8" id="KW-0449">Lipoprotein</keyword>
<comment type="subcellular location">
    <subcellularLocation>
        <location evidence="1">Membrane</location>
        <topology evidence="1">Lipid-anchor</topology>
        <topology evidence="1">GPI-anchor</topology>
    </subcellularLocation>
    <subcellularLocation>
        <location evidence="2">Secreted</location>
    </subcellularLocation>
</comment>
<evidence type="ECO:0000256" key="10">
    <source>
        <dbReference type="SAM" id="MobiDB-lite"/>
    </source>
</evidence>
<proteinExistence type="inferred from homology"/>
<accession>A0A0B1PAC5</accession>
<dbReference type="OMA" id="CAISCIV"/>
<evidence type="ECO:0000256" key="11">
    <source>
        <dbReference type="SAM" id="SignalP"/>
    </source>
</evidence>
<dbReference type="EMBL" id="JNVN01001155">
    <property type="protein sequence ID" value="KHJ33901.1"/>
    <property type="molecule type" value="Genomic_DNA"/>
</dbReference>
<dbReference type="STRING" id="52586.A0A0B1PAC5"/>
<feature type="signal peptide" evidence="11">
    <location>
        <begin position="1"/>
        <end position="17"/>
    </location>
</feature>
<dbReference type="AlphaFoldDB" id="A0A0B1PAC5"/>
<comment type="caution">
    <text evidence="9">Lacks conserved residue(s) required for the propagation of feature annotation.</text>
</comment>
<evidence type="ECO:0000256" key="4">
    <source>
        <dbReference type="ARBA" id="ARBA00022525"/>
    </source>
</evidence>
<keyword evidence="5" id="KW-0336">GPI-anchor</keyword>
<keyword evidence="9" id="KW-0349">Heme</keyword>
<feature type="region of interest" description="Disordered" evidence="10">
    <location>
        <begin position="114"/>
        <end position="151"/>
    </location>
</feature>
<organism evidence="13 14">
    <name type="scientific">Uncinula necator</name>
    <name type="common">Grape powdery mildew</name>
    <dbReference type="NCBI Taxonomy" id="52586"/>
    <lineage>
        <taxon>Eukaryota</taxon>
        <taxon>Fungi</taxon>
        <taxon>Dikarya</taxon>
        <taxon>Ascomycota</taxon>
        <taxon>Pezizomycotina</taxon>
        <taxon>Leotiomycetes</taxon>
        <taxon>Erysiphales</taxon>
        <taxon>Erysiphaceae</taxon>
        <taxon>Erysiphe</taxon>
    </lineage>
</organism>
<dbReference type="GO" id="GO:0046872">
    <property type="term" value="F:metal ion binding"/>
    <property type="evidence" value="ECO:0007669"/>
    <property type="project" value="UniProtKB-UniRule"/>
</dbReference>
<feature type="compositionally biased region" description="Acidic residues" evidence="10">
    <location>
        <begin position="130"/>
        <end position="151"/>
    </location>
</feature>
<evidence type="ECO:0000256" key="6">
    <source>
        <dbReference type="ARBA" id="ARBA00022729"/>
    </source>
</evidence>
<evidence type="ECO:0000256" key="3">
    <source>
        <dbReference type="ARBA" id="ARBA00010031"/>
    </source>
</evidence>
<sequence length="151" mass="15905">MQYARLLIFVFAAFAAATPSGLKFFPRGHGSDDSQPLTCPEAVQTIPKCAISCIVQPPIDAGCKSAADFACTCEKKTKKAITKAETPCVLKACGLKEALAASRAGNAVCDACNVSPSDPSPSDPSPSDPSDGDSESYEVDQENYQDEEESY</sequence>
<dbReference type="Proteomes" id="UP000030854">
    <property type="component" value="Unassembled WGS sequence"/>
</dbReference>
<evidence type="ECO:0000313" key="14">
    <source>
        <dbReference type="Proteomes" id="UP000030854"/>
    </source>
</evidence>
<keyword evidence="4" id="KW-0964">Secreted</keyword>
<dbReference type="HOGENOM" id="CLU_145608_0_0_1"/>
<dbReference type="GO" id="GO:0005576">
    <property type="term" value="C:extracellular region"/>
    <property type="evidence" value="ECO:0007669"/>
    <property type="project" value="UniProtKB-SubCell"/>
</dbReference>
<evidence type="ECO:0000256" key="7">
    <source>
        <dbReference type="ARBA" id="ARBA00023157"/>
    </source>
</evidence>
<keyword evidence="9" id="KW-0479">Metal-binding</keyword>
<keyword evidence="14" id="KW-1185">Reference proteome</keyword>
<feature type="compositionally biased region" description="Pro residues" evidence="10">
    <location>
        <begin position="118"/>
        <end position="127"/>
    </location>
</feature>
<feature type="chain" id="PRO_5002059010" evidence="11">
    <location>
        <begin position="18"/>
        <end position="151"/>
    </location>
</feature>
<evidence type="ECO:0000313" key="13">
    <source>
        <dbReference type="EMBL" id="KHJ33901.1"/>
    </source>
</evidence>
<evidence type="ECO:0000256" key="2">
    <source>
        <dbReference type="ARBA" id="ARBA00004613"/>
    </source>
</evidence>
<dbReference type="GO" id="GO:0098552">
    <property type="term" value="C:side of membrane"/>
    <property type="evidence" value="ECO:0007669"/>
    <property type="project" value="UniProtKB-KW"/>
</dbReference>
<protein>
    <submittedName>
        <fullName evidence="13">Putative effector protein ec2</fullName>
    </submittedName>
</protein>
<dbReference type="SMART" id="SM00747">
    <property type="entry name" value="CFEM"/>
    <property type="match status" value="1"/>
</dbReference>
<evidence type="ECO:0000256" key="1">
    <source>
        <dbReference type="ARBA" id="ARBA00004589"/>
    </source>
</evidence>
<keyword evidence="5" id="KW-0325">Glycoprotein</keyword>
<comment type="caution">
    <text evidence="13">The sequence shown here is derived from an EMBL/GenBank/DDBJ whole genome shotgun (WGS) entry which is preliminary data.</text>
</comment>
<evidence type="ECO:0000259" key="12">
    <source>
        <dbReference type="PROSITE" id="PS52012"/>
    </source>
</evidence>
<feature type="binding site" description="axial binding residue" evidence="9">
    <location>
        <position position="68"/>
    </location>
    <ligand>
        <name>heme</name>
        <dbReference type="ChEBI" id="CHEBI:30413"/>
    </ligand>
    <ligandPart>
        <name>Fe</name>
        <dbReference type="ChEBI" id="CHEBI:18248"/>
    </ligandPart>
</feature>
<evidence type="ECO:0000256" key="8">
    <source>
        <dbReference type="ARBA" id="ARBA00023288"/>
    </source>
</evidence>
<dbReference type="InterPro" id="IPR008427">
    <property type="entry name" value="Extracellular_membr_CFEM_dom"/>
</dbReference>
<feature type="domain" description="CFEM" evidence="12">
    <location>
        <begin position="20"/>
        <end position="135"/>
    </location>
</feature>
<evidence type="ECO:0000256" key="5">
    <source>
        <dbReference type="ARBA" id="ARBA00022622"/>
    </source>
</evidence>
<reference evidence="13 14" key="1">
    <citation type="journal article" date="2014" name="BMC Genomics">
        <title>Adaptive genomic structural variation in the grape powdery mildew pathogen, Erysiphe necator.</title>
        <authorList>
            <person name="Jones L."/>
            <person name="Riaz S."/>
            <person name="Morales-Cruz A."/>
            <person name="Amrine K.C."/>
            <person name="McGuire B."/>
            <person name="Gubler W.D."/>
            <person name="Walker M.A."/>
            <person name="Cantu D."/>
        </authorList>
    </citation>
    <scope>NUCLEOTIDE SEQUENCE [LARGE SCALE GENOMIC DNA]</scope>
    <source>
        <strain evidence="14">c</strain>
    </source>
</reference>
<name>A0A0B1PAC5_UNCNE</name>
<comment type="similarity">
    <text evidence="3">Belongs to the RBT5 family.</text>
</comment>
<dbReference type="PROSITE" id="PS52012">
    <property type="entry name" value="CFEM"/>
    <property type="match status" value="1"/>
</dbReference>
<dbReference type="Pfam" id="PF05730">
    <property type="entry name" value="CFEM"/>
    <property type="match status" value="1"/>
</dbReference>
<keyword evidence="9" id="KW-0408">Iron</keyword>
<gene>
    <name evidence="13" type="ORF">EV44_g0192</name>
</gene>
<keyword evidence="7" id="KW-1015">Disulfide bond</keyword>